<feature type="domain" description="FBA" evidence="1">
    <location>
        <begin position="1"/>
        <end position="54"/>
    </location>
</feature>
<gene>
    <name evidence="2" type="ORF">RN001_006452</name>
</gene>
<dbReference type="SUPFAM" id="SSF49785">
    <property type="entry name" value="Galactose-binding domain-like"/>
    <property type="match status" value="1"/>
</dbReference>
<evidence type="ECO:0000259" key="1">
    <source>
        <dbReference type="PROSITE" id="PS51114"/>
    </source>
</evidence>
<proteinExistence type="predicted"/>
<name>A0AAN7PE38_9COLE</name>
<dbReference type="Pfam" id="PF04300">
    <property type="entry name" value="FBA"/>
    <property type="match status" value="1"/>
</dbReference>
<accession>A0AAN7PE38</accession>
<comment type="caution">
    <text evidence="2">The sequence shown here is derived from an EMBL/GenBank/DDBJ whole genome shotgun (WGS) entry which is preliminary data.</text>
</comment>
<organism evidence="2 3">
    <name type="scientific">Aquatica leii</name>
    <dbReference type="NCBI Taxonomy" id="1421715"/>
    <lineage>
        <taxon>Eukaryota</taxon>
        <taxon>Metazoa</taxon>
        <taxon>Ecdysozoa</taxon>
        <taxon>Arthropoda</taxon>
        <taxon>Hexapoda</taxon>
        <taxon>Insecta</taxon>
        <taxon>Pterygota</taxon>
        <taxon>Neoptera</taxon>
        <taxon>Endopterygota</taxon>
        <taxon>Coleoptera</taxon>
        <taxon>Polyphaga</taxon>
        <taxon>Elateriformia</taxon>
        <taxon>Elateroidea</taxon>
        <taxon>Lampyridae</taxon>
        <taxon>Luciolinae</taxon>
        <taxon>Aquatica</taxon>
    </lineage>
</organism>
<dbReference type="Proteomes" id="UP001353858">
    <property type="component" value="Unassembled WGS sequence"/>
</dbReference>
<dbReference type="AlphaFoldDB" id="A0AAN7PE38"/>
<dbReference type="InterPro" id="IPR008979">
    <property type="entry name" value="Galactose-bd-like_sf"/>
</dbReference>
<reference evidence="3" key="1">
    <citation type="submission" date="2023-01" db="EMBL/GenBank/DDBJ databases">
        <title>Key to firefly adult light organ development and bioluminescence: homeobox transcription factors regulate luciferase expression and transportation to peroxisome.</title>
        <authorList>
            <person name="Fu X."/>
        </authorList>
    </citation>
    <scope>NUCLEOTIDE SEQUENCE [LARGE SCALE GENOMIC DNA]</scope>
</reference>
<dbReference type="InterPro" id="IPR007397">
    <property type="entry name" value="F-box-assoc_dom"/>
</dbReference>
<sequence>MQWDAGKWEKMQLLISDYPNGLEAINFENEGRNTQSWKGHFGIKMAGGVVKFVFESIQPLTIDGNGYFIPKQFKSVKFSSNGVPQEDVIDYFQLDCIWNDNNEECYYFMP</sequence>
<dbReference type="EMBL" id="JARPUR010000002">
    <property type="protein sequence ID" value="KAK4883133.1"/>
    <property type="molecule type" value="Genomic_DNA"/>
</dbReference>
<protein>
    <recommendedName>
        <fullName evidence="1">FBA domain-containing protein</fullName>
    </recommendedName>
</protein>
<evidence type="ECO:0000313" key="3">
    <source>
        <dbReference type="Proteomes" id="UP001353858"/>
    </source>
</evidence>
<evidence type="ECO:0000313" key="2">
    <source>
        <dbReference type="EMBL" id="KAK4883133.1"/>
    </source>
</evidence>
<dbReference type="PROSITE" id="PS51114">
    <property type="entry name" value="FBA"/>
    <property type="match status" value="1"/>
</dbReference>
<dbReference type="Gene3D" id="2.60.120.260">
    <property type="entry name" value="Galactose-binding domain-like"/>
    <property type="match status" value="1"/>
</dbReference>
<keyword evidence="3" id="KW-1185">Reference proteome</keyword>